<keyword evidence="2 7" id="KW-0813">Transport</keyword>
<dbReference type="EMBL" id="JAGHQL010000092">
    <property type="protein sequence ID" value="KAH0538924.1"/>
    <property type="molecule type" value="Genomic_DNA"/>
</dbReference>
<evidence type="ECO:0000256" key="1">
    <source>
        <dbReference type="ARBA" id="ARBA00004141"/>
    </source>
</evidence>
<name>A0A9P8I274_9PEZI</name>
<dbReference type="InterPro" id="IPR001204">
    <property type="entry name" value="Phos_transporter"/>
</dbReference>
<evidence type="ECO:0000256" key="8">
    <source>
        <dbReference type="SAM" id="MobiDB-lite"/>
    </source>
</evidence>
<feature type="transmembrane region" description="Helical" evidence="7">
    <location>
        <begin position="6"/>
        <end position="26"/>
    </location>
</feature>
<evidence type="ECO:0000313" key="9">
    <source>
        <dbReference type="EMBL" id="KAH0538924.1"/>
    </source>
</evidence>
<feature type="compositionally biased region" description="Basic and acidic residues" evidence="8">
    <location>
        <begin position="336"/>
        <end position="348"/>
    </location>
</feature>
<proteinExistence type="inferred from homology"/>
<dbReference type="OrthoDB" id="260807at2759"/>
<evidence type="ECO:0000256" key="3">
    <source>
        <dbReference type="ARBA" id="ARBA00022592"/>
    </source>
</evidence>
<protein>
    <recommendedName>
        <fullName evidence="7">Phosphate transporter</fullName>
    </recommendedName>
</protein>
<dbReference type="Proteomes" id="UP000698800">
    <property type="component" value="Unassembled WGS sequence"/>
</dbReference>
<dbReference type="GO" id="GO:0005315">
    <property type="term" value="F:phosphate transmembrane transporter activity"/>
    <property type="evidence" value="ECO:0007669"/>
    <property type="project" value="InterPro"/>
</dbReference>
<keyword evidence="5 7" id="KW-1133">Transmembrane helix</keyword>
<keyword evidence="6 7" id="KW-0472">Membrane</keyword>
<dbReference type="PANTHER" id="PTHR11101:SF80">
    <property type="entry name" value="PHOSPHATE TRANSPORTER"/>
    <property type="match status" value="1"/>
</dbReference>
<keyword evidence="3 7" id="KW-0592">Phosphate transport</keyword>
<feature type="transmembrane region" description="Helical" evidence="7">
    <location>
        <begin position="86"/>
        <end position="106"/>
    </location>
</feature>
<organism evidence="9 10">
    <name type="scientific">Glutinoglossum americanum</name>
    <dbReference type="NCBI Taxonomy" id="1670608"/>
    <lineage>
        <taxon>Eukaryota</taxon>
        <taxon>Fungi</taxon>
        <taxon>Dikarya</taxon>
        <taxon>Ascomycota</taxon>
        <taxon>Pezizomycotina</taxon>
        <taxon>Geoglossomycetes</taxon>
        <taxon>Geoglossales</taxon>
        <taxon>Geoglossaceae</taxon>
        <taxon>Glutinoglossum</taxon>
    </lineage>
</organism>
<dbReference type="GO" id="GO:0016020">
    <property type="term" value="C:membrane"/>
    <property type="evidence" value="ECO:0007669"/>
    <property type="project" value="UniProtKB-SubCell"/>
</dbReference>
<sequence length="526" mass="56830">MVFHQYDYILAIGFIFAFLDAWGIGANDVANSFATSVSSRALTLPQAMMIASVFEFAGAVLAGSRVSDTVRSKIVTVKKFEKDPGVLMLGMACALIGSSTWVVAATKFGLPVSTTHSIVGGIIGAGIATYGTSGINWSWKTKGVSQILASWVIAPAIAGAFAACLFLFTKYVVLKRKNSLKWGLYLVPAYFALTSGVLTMLVVWKGAPSLKLDGWKAGQTLGCIFGVAGGMALLVAVFLVPFFYRKLEKEDWTLRWYDLFQGPLLLKRGPVPEMPEDAEIVQDYYRGRATREELEAANISAKGIEDLEHAKAVKETEAKGTGLDILGAVEPGRSPSPEETRGGDTLEAAEKASTGPWYKPRNFVRIVHAAFLHGVRKDVIELQKKDSKVSGKRTRVLDMLARAAHYPNKTEHAAIVIGLWTYGYNIMKNLGNRMTLMSPSRGFSMELGSAVTVVMASRLGIPISTTQCIVGAIVGVGLCNGDLRSLNWQMVAWCYAGWVITLPITGLISGILMGIIINAPRIGFKG</sequence>
<keyword evidence="4 7" id="KW-0812">Transmembrane</keyword>
<dbReference type="AlphaFoldDB" id="A0A9P8I274"/>
<comment type="similarity">
    <text evidence="7">Belongs to the inorganic phosphate transporter (PiT) (TC 2.A.20) family.</text>
</comment>
<comment type="caution">
    <text evidence="9">The sequence shown here is derived from an EMBL/GenBank/DDBJ whole genome shotgun (WGS) entry which is preliminary data.</text>
</comment>
<feature type="transmembrane region" description="Helical" evidence="7">
    <location>
        <begin position="490"/>
        <end position="517"/>
    </location>
</feature>
<evidence type="ECO:0000256" key="2">
    <source>
        <dbReference type="ARBA" id="ARBA00022448"/>
    </source>
</evidence>
<dbReference type="Pfam" id="PF01384">
    <property type="entry name" value="PHO4"/>
    <property type="match status" value="1"/>
</dbReference>
<feature type="region of interest" description="Disordered" evidence="8">
    <location>
        <begin position="328"/>
        <end position="348"/>
    </location>
</feature>
<keyword evidence="10" id="KW-1185">Reference proteome</keyword>
<evidence type="ECO:0000256" key="6">
    <source>
        <dbReference type="ARBA" id="ARBA00023136"/>
    </source>
</evidence>
<comment type="function">
    <text evidence="7">Sodium-phosphate symporter.</text>
</comment>
<gene>
    <name evidence="9" type="ORF">FGG08_004515</name>
</gene>
<comment type="subcellular location">
    <subcellularLocation>
        <location evidence="1 7">Membrane</location>
        <topology evidence="1 7">Multi-pass membrane protein</topology>
    </subcellularLocation>
</comment>
<dbReference type="GO" id="GO:0035435">
    <property type="term" value="P:phosphate ion transmembrane transport"/>
    <property type="evidence" value="ECO:0007669"/>
    <property type="project" value="TreeGrafter"/>
</dbReference>
<feature type="transmembrane region" description="Helical" evidence="7">
    <location>
        <begin position="47"/>
        <end position="66"/>
    </location>
</feature>
<feature type="transmembrane region" description="Helical" evidence="7">
    <location>
        <begin position="151"/>
        <end position="173"/>
    </location>
</feature>
<feature type="transmembrane region" description="Helical" evidence="7">
    <location>
        <begin position="224"/>
        <end position="244"/>
    </location>
</feature>
<reference evidence="9" key="1">
    <citation type="submission" date="2021-03" db="EMBL/GenBank/DDBJ databases">
        <title>Comparative genomics and phylogenomic investigation of the class Geoglossomycetes provide insights into ecological specialization and systematics.</title>
        <authorList>
            <person name="Melie T."/>
            <person name="Pirro S."/>
            <person name="Miller A.N."/>
            <person name="Quandt A."/>
        </authorList>
    </citation>
    <scope>NUCLEOTIDE SEQUENCE</scope>
    <source>
        <strain evidence="9">GBOQ0MN5Z8</strain>
    </source>
</reference>
<dbReference type="PANTHER" id="PTHR11101">
    <property type="entry name" value="PHOSPHATE TRANSPORTER"/>
    <property type="match status" value="1"/>
</dbReference>
<accession>A0A9P8I274</accession>
<evidence type="ECO:0000256" key="5">
    <source>
        <dbReference type="ARBA" id="ARBA00022989"/>
    </source>
</evidence>
<evidence type="ECO:0000256" key="4">
    <source>
        <dbReference type="ARBA" id="ARBA00022692"/>
    </source>
</evidence>
<feature type="transmembrane region" description="Helical" evidence="7">
    <location>
        <begin position="185"/>
        <end position="204"/>
    </location>
</feature>
<evidence type="ECO:0000256" key="7">
    <source>
        <dbReference type="RuleBase" id="RU363058"/>
    </source>
</evidence>
<evidence type="ECO:0000313" key="10">
    <source>
        <dbReference type="Proteomes" id="UP000698800"/>
    </source>
</evidence>